<evidence type="ECO:0000313" key="1">
    <source>
        <dbReference type="EMBL" id="KAH9365148.1"/>
    </source>
</evidence>
<organism evidence="1 2">
    <name type="scientific">Haemaphysalis longicornis</name>
    <name type="common">Bush tick</name>
    <dbReference type="NCBI Taxonomy" id="44386"/>
    <lineage>
        <taxon>Eukaryota</taxon>
        <taxon>Metazoa</taxon>
        <taxon>Ecdysozoa</taxon>
        <taxon>Arthropoda</taxon>
        <taxon>Chelicerata</taxon>
        <taxon>Arachnida</taxon>
        <taxon>Acari</taxon>
        <taxon>Parasitiformes</taxon>
        <taxon>Ixodida</taxon>
        <taxon>Ixodoidea</taxon>
        <taxon>Ixodidae</taxon>
        <taxon>Haemaphysalinae</taxon>
        <taxon>Haemaphysalis</taxon>
    </lineage>
</organism>
<dbReference type="Proteomes" id="UP000821853">
    <property type="component" value="Unassembled WGS sequence"/>
</dbReference>
<dbReference type="AlphaFoldDB" id="A0A9J6FSR3"/>
<sequence>MGDVLLPKQPREAFADEAKVTHLTQKDPLECPNIPHRVAREDRRPVAVGFVRRDELSQLPPSHIPGLSCGDSPCTLRQSTPAAALIAPWKRAHERTRTRLRLMAEARQRH</sequence>
<name>A0A9J6FSR3_HAELO</name>
<gene>
    <name evidence="1" type="ORF">HPB48_002328</name>
</gene>
<reference evidence="1 2" key="1">
    <citation type="journal article" date="2020" name="Cell">
        <title>Large-Scale Comparative Analyses of Tick Genomes Elucidate Their Genetic Diversity and Vector Capacities.</title>
        <authorList>
            <consortium name="Tick Genome and Microbiome Consortium (TIGMIC)"/>
            <person name="Jia N."/>
            <person name="Wang J."/>
            <person name="Shi W."/>
            <person name="Du L."/>
            <person name="Sun Y."/>
            <person name="Zhan W."/>
            <person name="Jiang J.F."/>
            <person name="Wang Q."/>
            <person name="Zhang B."/>
            <person name="Ji P."/>
            <person name="Bell-Sakyi L."/>
            <person name="Cui X.M."/>
            <person name="Yuan T.T."/>
            <person name="Jiang B.G."/>
            <person name="Yang W.F."/>
            <person name="Lam T.T."/>
            <person name="Chang Q.C."/>
            <person name="Ding S.J."/>
            <person name="Wang X.J."/>
            <person name="Zhu J.G."/>
            <person name="Ruan X.D."/>
            <person name="Zhao L."/>
            <person name="Wei J.T."/>
            <person name="Ye R.Z."/>
            <person name="Que T.C."/>
            <person name="Du C.H."/>
            <person name="Zhou Y.H."/>
            <person name="Cheng J.X."/>
            <person name="Dai P.F."/>
            <person name="Guo W.B."/>
            <person name="Han X.H."/>
            <person name="Huang E.J."/>
            <person name="Li L.F."/>
            <person name="Wei W."/>
            <person name="Gao Y.C."/>
            <person name="Liu J.Z."/>
            <person name="Shao H.Z."/>
            <person name="Wang X."/>
            <person name="Wang C.C."/>
            <person name="Yang T.C."/>
            <person name="Huo Q.B."/>
            <person name="Li W."/>
            <person name="Chen H.Y."/>
            <person name="Chen S.E."/>
            <person name="Zhou L.G."/>
            <person name="Ni X.B."/>
            <person name="Tian J.H."/>
            <person name="Sheng Y."/>
            <person name="Liu T."/>
            <person name="Pan Y.S."/>
            <person name="Xia L.Y."/>
            <person name="Li J."/>
            <person name="Zhao F."/>
            <person name="Cao W.C."/>
        </authorList>
    </citation>
    <scope>NUCLEOTIDE SEQUENCE [LARGE SCALE GENOMIC DNA]</scope>
    <source>
        <strain evidence="1">HaeL-2018</strain>
    </source>
</reference>
<comment type="caution">
    <text evidence="1">The sequence shown here is derived from an EMBL/GenBank/DDBJ whole genome shotgun (WGS) entry which is preliminary data.</text>
</comment>
<proteinExistence type="predicted"/>
<keyword evidence="2" id="KW-1185">Reference proteome</keyword>
<evidence type="ECO:0000313" key="2">
    <source>
        <dbReference type="Proteomes" id="UP000821853"/>
    </source>
</evidence>
<dbReference type="EMBL" id="JABSTR010000003">
    <property type="protein sequence ID" value="KAH9365148.1"/>
    <property type="molecule type" value="Genomic_DNA"/>
</dbReference>
<protein>
    <submittedName>
        <fullName evidence="1">Uncharacterized protein</fullName>
    </submittedName>
</protein>
<accession>A0A9J6FSR3</accession>
<dbReference type="VEuPathDB" id="VectorBase:HLOH_043763"/>